<evidence type="ECO:0000313" key="2">
    <source>
        <dbReference type="EMBL" id="VZH86098.1"/>
    </source>
</evidence>
<gene>
    <name evidence="2" type="ORF">FRC0190_02035</name>
</gene>
<dbReference type="AlphaFoldDB" id="A0A6I8MEA2"/>
<organism evidence="2 3">
    <name type="scientific">Corynebacterium rouxii</name>
    <dbReference type="NCBI Taxonomy" id="2719119"/>
    <lineage>
        <taxon>Bacteria</taxon>
        <taxon>Bacillati</taxon>
        <taxon>Actinomycetota</taxon>
        <taxon>Actinomycetes</taxon>
        <taxon>Mycobacteriales</taxon>
        <taxon>Corynebacteriaceae</taxon>
        <taxon>Corynebacterium</taxon>
    </lineage>
</organism>
<dbReference type="Proteomes" id="UP000423525">
    <property type="component" value="Chromosome"/>
</dbReference>
<dbReference type="InterPro" id="IPR000415">
    <property type="entry name" value="Nitroreductase-like"/>
</dbReference>
<dbReference type="KEGG" id="crf:FRC0190_02035"/>
<reference evidence="2 3" key="1">
    <citation type="submission" date="2019-11" db="EMBL/GenBank/DDBJ databases">
        <authorList>
            <person name="Brisse S."/>
        </authorList>
    </citation>
    <scope>NUCLEOTIDE SEQUENCE [LARGE SCALE GENOMIC DNA]</scope>
    <source>
        <strain evidence="2">FRC0190</strain>
    </source>
</reference>
<dbReference type="InterPro" id="IPR029479">
    <property type="entry name" value="Nitroreductase"/>
</dbReference>
<dbReference type="Gene3D" id="3.40.109.10">
    <property type="entry name" value="NADH Oxidase"/>
    <property type="match status" value="2"/>
</dbReference>
<dbReference type="Pfam" id="PF00881">
    <property type="entry name" value="Nitroreductase"/>
    <property type="match status" value="1"/>
</dbReference>
<evidence type="ECO:0000313" key="3">
    <source>
        <dbReference type="Proteomes" id="UP000423525"/>
    </source>
</evidence>
<dbReference type="PANTHER" id="PTHR43745:SF2">
    <property type="entry name" value="NITROREDUCTASE MJ1384-RELATED"/>
    <property type="match status" value="1"/>
</dbReference>
<dbReference type="InterPro" id="IPR052544">
    <property type="entry name" value="Bacteriocin_Proc_Enz"/>
</dbReference>
<proteinExistence type="predicted"/>
<dbReference type="PANTHER" id="PTHR43745">
    <property type="entry name" value="NITROREDUCTASE MJ1384-RELATED"/>
    <property type="match status" value="1"/>
</dbReference>
<dbReference type="RefSeq" id="WP_155874070.1">
    <property type="nucleotide sequence ID" value="NZ_LR738855.1"/>
</dbReference>
<dbReference type="GO" id="GO:0016491">
    <property type="term" value="F:oxidoreductase activity"/>
    <property type="evidence" value="ECO:0007669"/>
    <property type="project" value="InterPro"/>
</dbReference>
<evidence type="ECO:0000259" key="1">
    <source>
        <dbReference type="Pfam" id="PF00881"/>
    </source>
</evidence>
<dbReference type="SUPFAM" id="SSF55469">
    <property type="entry name" value="FMN-dependent nitroreductase-like"/>
    <property type="match status" value="1"/>
</dbReference>
<feature type="domain" description="Nitroreductase" evidence="1">
    <location>
        <begin position="393"/>
        <end position="481"/>
    </location>
</feature>
<protein>
    <submittedName>
        <fullName evidence="2">Nitroreductase</fullName>
    </submittedName>
</protein>
<sequence>MDRHTADFWATTDNAATEYTQLILERKEHGMVFPAQGPFWNHQPYPAKIVPDAPRFQLHTHAMSPTDIAIAQALEDSLIRTHLRAEVDCNSPTKTRSEAQSFQWSRNTASGGGLYPVNVYRYSPRDSHLPAGLYLFNPITCQWQQLRADSPRGEHSRSAGETLLVTVEFWRSAFKYGDFAYQATSVDVGIVVAALVSQLDAAVGPVAIDWSPDELALSEFLGSDPLDEAIYCTITLPNGSPSDTVTAGAPSAVLQTAARLAHSGTMPVRFPTTVALQKQRLREMQSMRAPFSTERIAAPPPAIIKRGSSSFGRYSGAPIDVGVLTRMVQRGRATAASLLGTPPETDYFLGIQAAALCVNVTGLAHSLIADSETYPASAPARPCPQLPELLRNTYLLKNYDPLRSSAVLVLCADLQRVTTTYGASGYRWACAEVGAFCHAVYAVAAQERVSVGAVLGFDAQYQRDYLGLADNLVPILNILVGVDRPHARWRNSLL</sequence>
<dbReference type="EMBL" id="LR738855">
    <property type="protein sequence ID" value="VZH86098.1"/>
    <property type="molecule type" value="Genomic_DNA"/>
</dbReference>
<name>A0A6I8MEA2_9CORY</name>
<accession>A0A6I8MEA2</accession>